<sequence length="452" mass="52026">MSNEHNPIALLVSKIQQTWNSEISPHQDINLVRWIIKPEQSKLYEGFLKLESTPHGNIPDMLLVLLTPFSSIEHHSKQIISEWAKAYREYQATTNQSDEKKNTSNWDVDAFEQQLTDNSDSNNQLLVKMITSFQNSLPENRPFTLALFPYTVEDTKAYSKWLHSILKQGIPPNNRLMIFDHANERYFDYLCDKYEISSRSLAVPLDLEGAVSKLANSGDPNDPEIQFRQCILKMSKCVKNKNMTELQKWGEKGLLITQKTGIKSMYSTAHIIYAAMLFNFKEFELVDTLLMKGLALAKQGLKAGDDVCKSLIIQYYGFQASSKQLQKKYEEATNLFCKQADTANEIGYPQQSLNAWWMAYSSIKKLDKERYKLIVEKAYKNGIKLDKDTLKSTSMGFIAADYYNILDGTKESDTCLEINQFMFDLEGENWKADVETQRKALEKKKFSISGWF</sequence>
<dbReference type="EMBL" id="JBHULY010000016">
    <property type="protein sequence ID" value="MFD2726302.1"/>
    <property type="molecule type" value="Genomic_DNA"/>
</dbReference>
<dbReference type="Proteomes" id="UP001597476">
    <property type="component" value="Unassembled WGS sequence"/>
</dbReference>
<keyword evidence="2" id="KW-1185">Reference proteome</keyword>
<evidence type="ECO:0000313" key="2">
    <source>
        <dbReference type="Proteomes" id="UP001597476"/>
    </source>
</evidence>
<evidence type="ECO:0000313" key="1">
    <source>
        <dbReference type="EMBL" id="MFD2726302.1"/>
    </source>
</evidence>
<dbReference type="RefSeq" id="WP_380291107.1">
    <property type="nucleotide sequence ID" value="NZ_JBHULY010000016.1"/>
</dbReference>
<gene>
    <name evidence="1" type="ORF">ACFSR8_08755</name>
</gene>
<proteinExistence type="predicted"/>
<reference evidence="2" key="1">
    <citation type="journal article" date="2019" name="Int. J. Syst. Evol. Microbiol.">
        <title>The Global Catalogue of Microorganisms (GCM) 10K type strain sequencing project: providing services to taxonomists for standard genome sequencing and annotation.</title>
        <authorList>
            <consortium name="The Broad Institute Genomics Platform"/>
            <consortium name="The Broad Institute Genome Sequencing Center for Infectious Disease"/>
            <person name="Wu L."/>
            <person name="Ma J."/>
        </authorList>
    </citation>
    <scope>NUCLEOTIDE SEQUENCE [LARGE SCALE GENOMIC DNA]</scope>
    <source>
        <strain evidence="2">KCTC 42398</strain>
    </source>
</reference>
<accession>A0ABW5TAU7</accession>
<comment type="caution">
    <text evidence="1">The sequence shown here is derived from an EMBL/GenBank/DDBJ whole genome shotgun (WGS) entry which is preliminary data.</text>
</comment>
<organism evidence="1 2">
    <name type="scientific">Hyunsoonleella rubra</name>
    <dbReference type="NCBI Taxonomy" id="1737062"/>
    <lineage>
        <taxon>Bacteria</taxon>
        <taxon>Pseudomonadati</taxon>
        <taxon>Bacteroidota</taxon>
        <taxon>Flavobacteriia</taxon>
        <taxon>Flavobacteriales</taxon>
        <taxon>Flavobacteriaceae</taxon>
    </lineage>
</organism>
<protein>
    <submittedName>
        <fullName evidence="1">Uncharacterized protein</fullName>
    </submittedName>
</protein>
<name>A0ABW5TAU7_9FLAO</name>